<dbReference type="Pfam" id="PF13439">
    <property type="entry name" value="Glyco_transf_4"/>
    <property type="match status" value="1"/>
</dbReference>
<feature type="domain" description="Glycosyl transferase family 1" evidence="1">
    <location>
        <begin position="222"/>
        <end position="402"/>
    </location>
</feature>
<dbReference type="EMBL" id="PGXC01000007">
    <property type="protein sequence ID" value="PKK90243.1"/>
    <property type="molecule type" value="Genomic_DNA"/>
</dbReference>
<dbReference type="SUPFAM" id="SSF53756">
    <property type="entry name" value="UDP-Glycosyltransferase/glycogen phosphorylase"/>
    <property type="match status" value="1"/>
</dbReference>
<proteinExistence type="predicted"/>
<gene>
    <name evidence="3" type="ORF">CVV64_10985</name>
</gene>
<dbReference type="Pfam" id="PF00534">
    <property type="entry name" value="Glycos_transf_1"/>
    <property type="match status" value="1"/>
</dbReference>
<evidence type="ECO:0000313" key="4">
    <source>
        <dbReference type="Proteomes" id="UP000233256"/>
    </source>
</evidence>
<organism evidence="3 4">
    <name type="scientific">Candidatus Wallbacteria bacterium HGW-Wallbacteria-1</name>
    <dbReference type="NCBI Taxonomy" id="2013854"/>
    <lineage>
        <taxon>Bacteria</taxon>
        <taxon>Candidatus Walliibacteriota</taxon>
    </lineage>
</organism>
<dbReference type="InterPro" id="IPR001296">
    <property type="entry name" value="Glyco_trans_1"/>
</dbReference>
<dbReference type="CDD" id="cd03801">
    <property type="entry name" value="GT4_PimA-like"/>
    <property type="match status" value="1"/>
</dbReference>
<sequence>MNPDNSQSASSRASHNHHEPLRVLVINPASGSLFGGAEAGLVNLAAHTDPSRISLTFACPRGELADRLTSMGASWIPLELPHELESLSRQGGFPWIASLKASLKLASLALRVRSIVRRGKFDIVHTNGIKSHFYGGAGALLARCLWTIHFRDIPAPGWPVRLARFIAMWSSAVICNSRATAAIFDKLSRLGSVFTGPDILVVPNGTPAAENLPTQEEKAGNRKLLGLPSQGPMILSVGHLAPLKGYTHLIDAMAVLSESIDEIAPESSLINESGKPFLVIVGGEPYITSFQGHGSMLQMLEQKCRELKNVTVIFAGQISDPLPYYRAADLFCLPSLSEGFGRANLEAMAQGLPVVSTSVGGIPEVVQHNVTGLLCSPGNSEKLAAALAQLLVNTDEAKKMGLQGHLRVKMDFSSRTTAEKITKIWQELSVREN</sequence>
<dbReference type="GO" id="GO:0016757">
    <property type="term" value="F:glycosyltransferase activity"/>
    <property type="evidence" value="ECO:0007669"/>
    <property type="project" value="InterPro"/>
</dbReference>
<dbReference type="InterPro" id="IPR028098">
    <property type="entry name" value="Glyco_trans_4-like_N"/>
</dbReference>
<reference evidence="3 4" key="1">
    <citation type="journal article" date="2017" name="ISME J.">
        <title>Potential for microbial H2 and metal transformations associated with novel bacteria and archaea in deep terrestrial subsurface sediments.</title>
        <authorList>
            <person name="Hernsdorf A.W."/>
            <person name="Amano Y."/>
            <person name="Miyakawa K."/>
            <person name="Ise K."/>
            <person name="Suzuki Y."/>
            <person name="Anantharaman K."/>
            <person name="Probst A."/>
            <person name="Burstein D."/>
            <person name="Thomas B.C."/>
            <person name="Banfield J.F."/>
        </authorList>
    </citation>
    <scope>NUCLEOTIDE SEQUENCE [LARGE SCALE GENOMIC DNA]</scope>
    <source>
        <strain evidence="3">HGW-Wallbacteria-1</strain>
    </source>
</reference>
<dbReference type="PANTHER" id="PTHR12526:SF637">
    <property type="entry name" value="GLYCOSYLTRANSFERASE EPSF-RELATED"/>
    <property type="match status" value="1"/>
</dbReference>
<accession>A0A2N1PPH4</accession>
<evidence type="ECO:0008006" key="5">
    <source>
        <dbReference type="Google" id="ProtNLM"/>
    </source>
</evidence>
<evidence type="ECO:0000259" key="1">
    <source>
        <dbReference type="Pfam" id="PF00534"/>
    </source>
</evidence>
<dbReference type="PANTHER" id="PTHR12526">
    <property type="entry name" value="GLYCOSYLTRANSFERASE"/>
    <property type="match status" value="1"/>
</dbReference>
<name>A0A2N1PPH4_9BACT</name>
<dbReference type="Gene3D" id="3.40.50.2000">
    <property type="entry name" value="Glycogen Phosphorylase B"/>
    <property type="match status" value="2"/>
</dbReference>
<dbReference type="Proteomes" id="UP000233256">
    <property type="component" value="Unassembled WGS sequence"/>
</dbReference>
<feature type="domain" description="Glycosyltransferase subfamily 4-like N-terminal" evidence="2">
    <location>
        <begin position="34"/>
        <end position="206"/>
    </location>
</feature>
<protein>
    <recommendedName>
        <fullName evidence="5">Glycosyltransferase family 1 protein</fullName>
    </recommendedName>
</protein>
<comment type="caution">
    <text evidence="3">The sequence shown here is derived from an EMBL/GenBank/DDBJ whole genome shotgun (WGS) entry which is preliminary data.</text>
</comment>
<evidence type="ECO:0000259" key="2">
    <source>
        <dbReference type="Pfam" id="PF13439"/>
    </source>
</evidence>
<dbReference type="AlphaFoldDB" id="A0A2N1PPH4"/>
<evidence type="ECO:0000313" key="3">
    <source>
        <dbReference type="EMBL" id="PKK90243.1"/>
    </source>
</evidence>